<gene>
    <name evidence="10" type="ORF">FHG71_20410</name>
</gene>
<comment type="caution">
    <text evidence="10">The sequence shown here is derived from an EMBL/GenBank/DDBJ whole genome shotgun (WGS) entry which is preliminary data.</text>
</comment>
<evidence type="ECO:0000256" key="7">
    <source>
        <dbReference type="SAM" id="Phobius"/>
    </source>
</evidence>
<dbReference type="PRINTS" id="PR00260">
    <property type="entry name" value="CHEMTRNSDUCR"/>
</dbReference>
<dbReference type="GO" id="GO:0006935">
    <property type="term" value="P:chemotaxis"/>
    <property type="evidence" value="ECO:0007669"/>
    <property type="project" value="UniProtKB-KW"/>
</dbReference>
<dbReference type="SMART" id="SM00283">
    <property type="entry name" value="MA"/>
    <property type="match status" value="1"/>
</dbReference>
<dbReference type="Pfam" id="PF05227">
    <property type="entry name" value="CHASE3"/>
    <property type="match status" value="1"/>
</dbReference>
<keyword evidence="7" id="KW-0472">Membrane</keyword>
<dbReference type="InterPro" id="IPR051310">
    <property type="entry name" value="MCP_chemotaxis"/>
</dbReference>
<dbReference type="CDD" id="cd11386">
    <property type="entry name" value="MCP_signal"/>
    <property type="match status" value="1"/>
</dbReference>
<feature type="coiled-coil region" evidence="5">
    <location>
        <begin position="247"/>
        <end position="274"/>
    </location>
</feature>
<dbReference type="PANTHER" id="PTHR43531:SF11">
    <property type="entry name" value="METHYL-ACCEPTING CHEMOTAXIS PROTEIN 3"/>
    <property type="match status" value="1"/>
</dbReference>
<dbReference type="OrthoDB" id="354287at2"/>
<dbReference type="PROSITE" id="PS50885">
    <property type="entry name" value="HAMP"/>
    <property type="match status" value="1"/>
</dbReference>
<dbReference type="FunFam" id="1.10.287.950:FF:000001">
    <property type="entry name" value="Methyl-accepting chemotaxis sensory transducer"/>
    <property type="match status" value="1"/>
</dbReference>
<feature type="domain" description="HAMP" evidence="9">
    <location>
        <begin position="210"/>
        <end position="263"/>
    </location>
</feature>
<dbReference type="PROSITE" id="PS50111">
    <property type="entry name" value="CHEMOTAXIS_TRANSDUC_2"/>
    <property type="match status" value="1"/>
</dbReference>
<feature type="coiled-coil region" evidence="5">
    <location>
        <begin position="353"/>
        <end position="380"/>
    </location>
</feature>
<dbReference type="Pfam" id="PF00015">
    <property type="entry name" value="MCPsignal"/>
    <property type="match status" value="1"/>
</dbReference>
<dbReference type="CDD" id="cd06225">
    <property type="entry name" value="HAMP"/>
    <property type="match status" value="1"/>
</dbReference>
<proteinExistence type="inferred from homology"/>
<keyword evidence="7" id="KW-1133">Transmembrane helix</keyword>
<dbReference type="GO" id="GO:0004888">
    <property type="term" value="F:transmembrane signaling receptor activity"/>
    <property type="evidence" value="ECO:0007669"/>
    <property type="project" value="InterPro"/>
</dbReference>
<comment type="subcellular location">
    <subcellularLocation>
        <location evidence="1">Membrane</location>
    </subcellularLocation>
</comment>
<dbReference type="SMART" id="SM00304">
    <property type="entry name" value="HAMP"/>
    <property type="match status" value="2"/>
</dbReference>
<dbReference type="Gene3D" id="6.10.340.10">
    <property type="match status" value="1"/>
</dbReference>
<dbReference type="SUPFAM" id="SSF58104">
    <property type="entry name" value="Methyl-accepting chemotaxis protein (MCP) signaling domain"/>
    <property type="match status" value="1"/>
</dbReference>
<evidence type="ECO:0000313" key="11">
    <source>
        <dbReference type="Proteomes" id="UP000305709"/>
    </source>
</evidence>
<feature type="transmembrane region" description="Helical" evidence="7">
    <location>
        <begin position="189"/>
        <end position="209"/>
    </location>
</feature>
<feature type="region of interest" description="Disordered" evidence="6">
    <location>
        <begin position="614"/>
        <end position="641"/>
    </location>
</feature>
<keyword evidence="7" id="KW-0812">Transmembrane</keyword>
<keyword evidence="11" id="KW-1185">Reference proteome</keyword>
<keyword evidence="5" id="KW-0175">Coiled coil</keyword>
<dbReference type="Proteomes" id="UP000305709">
    <property type="component" value="Unassembled WGS sequence"/>
</dbReference>
<evidence type="ECO:0000256" key="4">
    <source>
        <dbReference type="PROSITE-ProRule" id="PRU00284"/>
    </source>
</evidence>
<keyword evidence="2" id="KW-0145">Chemotaxis</keyword>
<dbReference type="InterPro" id="IPR004090">
    <property type="entry name" value="Chemotax_Me-accpt_rcpt"/>
</dbReference>
<dbReference type="EMBL" id="VDFV01000059">
    <property type="protein sequence ID" value="TNC62124.1"/>
    <property type="molecule type" value="Genomic_DNA"/>
</dbReference>
<dbReference type="Gene3D" id="1.10.287.950">
    <property type="entry name" value="Methyl-accepting chemotaxis protein"/>
    <property type="match status" value="1"/>
</dbReference>
<evidence type="ECO:0000313" key="10">
    <source>
        <dbReference type="EMBL" id="TNC62124.1"/>
    </source>
</evidence>
<keyword evidence="4" id="KW-0807">Transducer</keyword>
<dbReference type="SUPFAM" id="SSF158472">
    <property type="entry name" value="HAMP domain-like"/>
    <property type="match status" value="1"/>
</dbReference>
<evidence type="ECO:0000256" key="3">
    <source>
        <dbReference type="ARBA" id="ARBA00029447"/>
    </source>
</evidence>
<comment type="similarity">
    <text evidence="3">Belongs to the methyl-accepting chemotaxis (MCP) protein family.</text>
</comment>
<evidence type="ECO:0000256" key="2">
    <source>
        <dbReference type="ARBA" id="ARBA00022500"/>
    </source>
</evidence>
<feature type="domain" description="Methyl-accepting transducer" evidence="8">
    <location>
        <begin position="341"/>
        <end position="570"/>
    </location>
</feature>
<reference evidence="10 11" key="1">
    <citation type="submission" date="2019-06" db="EMBL/GenBank/DDBJ databases">
        <authorList>
            <person name="Jiang L."/>
        </authorList>
    </citation>
    <scope>NUCLEOTIDE SEQUENCE [LARGE SCALE GENOMIC DNA]</scope>
    <source>
        <strain evidence="10 11">YIM 48858</strain>
    </source>
</reference>
<dbReference type="InterPro" id="IPR007891">
    <property type="entry name" value="CHASE3"/>
</dbReference>
<dbReference type="GO" id="GO:0007165">
    <property type="term" value="P:signal transduction"/>
    <property type="evidence" value="ECO:0007669"/>
    <property type="project" value="UniProtKB-KW"/>
</dbReference>
<sequence>MHLIHSSIGSRVVAAFSALLVVVAAIGAWNLSLMQGNQAVSQDLETRHATLEQAMLARFALARQENSMRGFMITRDPYFSDRVGAHLEKFNKALDKLEGMLSGPDVRDRIGTAREGVTIWHKEIVQPILRMAASDATYPEARSLMVSGRADELIAPVEGVLDGIQDEQNAVIEALRADDSAISRRFMQVMVLGFLGAMGLAALLGWMLVRAIAKPVGTLTESTQALTKGDLDVVVPGAERSDEIGRLATALATLRDAAKRAQILEAEVAEQSRRAIAEAEATARDQASAAAAFSATLSRFVAGDLTTRVEADVSDAYATIKRDLNAGLEQMRVLLAGMRDGVGEIRASTTEIATAAEDLSRRTETQAANLEETAAAVEEITSTVKAAAESSAHARQVVSATKSDAERSGEVVERAVAAMSAIEGSSRQISQIIGVIDEIAFQTNLLALNAGVEAARAGEAGRGFAVVATEVRALAQRSAEAAKQIKGLISSSTTQVDQGVNLVAETGQALRRIVQSVNEINELISAIAAGASEQSAGLAQVNVAIAQMDQITQQNAAMVEETTAAVRVLASQTEGVAQQVDRFRTGGGPATIASTEAGAGGQGRPEFRAAARRERAAEPKRMLRVAGGAPRPAQDDGWEEF</sequence>
<evidence type="ECO:0000256" key="5">
    <source>
        <dbReference type="SAM" id="Coils"/>
    </source>
</evidence>
<evidence type="ECO:0000256" key="1">
    <source>
        <dbReference type="ARBA" id="ARBA00004370"/>
    </source>
</evidence>
<dbReference type="AlphaFoldDB" id="A0A5C4N945"/>
<dbReference type="PANTHER" id="PTHR43531">
    <property type="entry name" value="PROTEIN ICFG"/>
    <property type="match status" value="1"/>
</dbReference>
<dbReference type="InterPro" id="IPR004089">
    <property type="entry name" value="MCPsignal_dom"/>
</dbReference>
<accession>A0A5C4N945</accession>
<organism evidence="10 11">
    <name type="scientific">Rubellimicrobium roseum</name>
    <dbReference type="NCBI Taxonomy" id="687525"/>
    <lineage>
        <taxon>Bacteria</taxon>
        <taxon>Pseudomonadati</taxon>
        <taxon>Pseudomonadota</taxon>
        <taxon>Alphaproteobacteria</taxon>
        <taxon>Rhodobacterales</taxon>
        <taxon>Roseobacteraceae</taxon>
        <taxon>Rubellimicrobium</taxon>
    </lineage>
</organism>
<dbReference type="InterPro" id="IPR003660">
    <property type="entry name" value="HAMP_dom"/>
</dbReference>
<feature type="transmembrane region" description="Helical" evidence="7">
    <location>
        <begin position="12"/>
        <end position="31"/>
    </location>
</feature>
<protein>
    <submittedName>
        <fullName evidence="10">HAMP domain-containing protein</fullName>
    </submittedName>
</protein>
<evidence type="ECO:0000259" key="8">
    <source>
        <dbReference type="PROSITE" id="PS50111"/>
    </source>
</evidence>
<evidence type="ECO:0000256" key="6">
    <source>
        <dbReference type="SAM" id="MobiDB-lite"/>
    </source>
</evidence>
<evidence type="ECO:0000259" key="9">
    <source>
        <dbReference type="PROSITE" id="PS50885"/>
    </source>
</evidence>
<dbReference type="GO" id="GO:0005886">
    <property type="term" value="C:plasma membrane"/>
    <property type="evidence" value="ECO:0007669"/>
    <property type="project" value="TreeGrafter"/>
</dbReference>
<dbReference type="Pfam" id="PF00672">
    <property type="entry name" value="HAMP"/>
    <property type="match status" value="1"/>
</dbReference>
<name>A0A5C4N945_9RHOB</name>